<comment type="caution">
    <text evidence="11">The sequence shown here is derived from an EMBL/GenBank/DDBJ whole genome shotgun (WGS) entry which is preliminary data.</text>
</comment>
<feature type="region of interest" description="Disordered" evidence="8">
    <location>
        <begin position="1"/>
        <end position="62"/>
    </location>
</feature>
<protein>
    <submittedName>
        <fullName evidence="11">Major facilitator superfamily domain-containing protein</fullName>
    </submittedName>
</protein>
<evidence type="ECO:0000313" key="11">
    <source>
        <dbReference type="EMBL" id="KAK4031584.1"/>
    </source>
</evidence>
<evidence type="ECO:0000256" key="3">
    <source>
        <dbReference type="ARBA" id="ARBA00008335"/>
    </source>
</evidence>
<feature type="transmembrane region" description="Helical" evidence="9">
    <location>
        <begin position="447"/>
        <end position="465"/>
    </location>
</feature>
<evidence type="ECO:0000256" key="2">
    <source>
        <dbReference type="ARBA" id="ARBA00004236"/>
    </source>
</evidence>
<organism evidence="11 12">
    <name type="scientific">Parachaetomium inaequale</name>
    <dbReference type="NCBI Taxonomy" id="2588326"/>
    <lineage>
        <taxon>Eukaryota</taxon>
        <taxon>Fungi</taxon>
        <taxon>Dikarya</taxon>
        <taxon>Ascomycota</taxon>
        <taxon>Pezizomycotina</taxon>
        <taxon>Sordariomycetes</taxon>
        <taxon>Sordariomycetidae</taxon>
        <taxon>Sordariales</taxon>
        <taxon>Chaetomiaceae</taxon>
        <taxon>Parachaetomium</taxon>
    </lineage>
</organism>
<feature type="transmembrane region" description="Helical" evidence="9">
    <location>
        <begin position="295"/>
        <end position="322"/>
    </location>
</feature>
<evidence type="ECO:0000259" key="10">
    <source>
        <dbReference type="PROSITE" id="PS50850"/>
    </source>
</evidence>
<feature type="transmembrane region" description="Helical" evidence="9">
    <location>
        <begin position="74"/>
        <end position="95"/>
    </location>
</feature>
<accession>A0AAN6P4M0</accession>
<evidence type="ECO:0000256" key="8">
    <source>
        <dbReference type="SAM" id="MobiDB-lite"/>
    </source>
</evidence>
<evidence type="ECO:0000313" key="12">
    <source>
        <dbReference type="Proteomes" id="UP001303115"/>
    </source>
</evidence>
<evidence type="ECO:0000256" key="5">
    <source>
        <dbReference type="ARBA" id="ARBA00022692"/>
    </source>
</evidence>
<dbReference type="PANTHER" id="PTHR23502">
    <property type="entry name" value="MAJOR FACILITATOR SUPERFAMILY"/>
    <property type="match status" value="1"/>
</dbReference>
<evidence type="ECO:0000256" key="7">
    <source>
        <dbReference type="ARBA" id="ARBA00023136"/>
    </source>
</evidence>
<feature type="transmembrane region" description="Helical" evidence="9">
    <location>
        <begin position="201"/>
        <end position="225"/>
    </location>
</feature>
<keyword evidence="6 9" id="KW-1133">Transmembrane helix</keyword>
<feature type="transmembrane region" description="Helical" evidence="9">
    <location>
        <begin position="141"/>
        <end position="162"/>
    </location>
</feature>
<dbReference type="Pfam" id="PF07690">
    <property type="entry name" value="MFS_1"/>
    <property type="match status" value="1"/>
</dbReference>
<feature type="transmembrane region" description="Helical" evidence="9">
    <location>
        <begin position="115"/>
        <end position="134"/>
    </location>
</feature>
<feature type="transmembrane region" description="Helical" evidence="9">
    <location>
        <begin position="382"/>
        <end position="401"/>
    </location>
</feature>
<feature type="transmembrane region" description="Helical" evidence="9">
    <location>
        <begin position="168"/>
        <end position="189"/>
    </location>
</feature>
<dbReference type="EMBL" id="MU854755">
    <property type="protein sequence ID" value="KAK4031584.1"/>
    <property type="molecule type" value="Genomic_DNA"/>
</dbReference>
<comment type="similarity">
    <text evidence="3">Belongs to the major facilitator superfamily.</text>
</comment>
<feature type="transmembrane region" description="Helical" evidence="9">
    <location>
        <begin position="407"/>
        <end position="435"/>
    </location>
</feature>
<dbReference type="Proteomes" id="UP001303115">
    <property type="component" value="Unassembled WGS sequence"/>
</dbReference>
<dbReference type="Gene3D" id="1.20.1250.20">
    <property type="entry name" value="MFS general substrate transporter like domains"/>
    <property type="match status" value="1"/>
</dbReference>
<sequence>MSEHELHYGDSSLGLGEGGGQSEALQRSDVRGGDNEVSRVRAPGGRPPPTSQQDGLDWLNDPQNPMNWPRSKRYAQIIIVAFILLIANLTATMFVPGSRQLMVDFEFSDETVATLPVSIFILGLALGPLIFAPLSELYGRLPVYALTSALFIAFLLGCAFAPNLATFIVFRFLSGCAGAASQALSGGTLADVIPREQRGKWMAWIVLGPMLGPSIGPIAGGFVAQYLGWRWVFRILAIASGVLLVPGVLLLRETSPKIIMRHRASRLAGAAEKTSAAVGKAEASRKIARAIVRPVRLLLFSPIVFFLSLYVAFSFGLMFLLFSSFSTVFQGQYGFSTATSGLSYIGLGVGMFAGVLAQGVLSDKILKSRERRNGRTKPEDRLPLMAYMAPTLPVGMFWYGWSAAKHLHWIMPIIGGTFVGLGFVFIMMPVMVYLVDTFDSEASASALAANTVLRSFAGAFLPLAAPRMYATLGLGWGNSLLGFIAIAFVPIPWIFLVYGERLRLSHPVNL</sequence>
<name>A0AAN6P4M0_9PEZI</name>
<dbReference type="InterPro" id="IPR011701">
    <property type="entry name" value="MFS"/>
</dbReference>
<dbReference type="SUPFAM" id="SSF103473">
    <property type="entry name" value="MFS general substrate transporter"/>
    <property type="match status" value="1"/>
</dbReference>
<dbReference type="PANTHER" id="PTHR23502:SF68">
    <property type="entry name" value="MULTIDRUG TRANSPORTER, PUTATIVE (AFU_ORTHOLOGUE AFUA_3G01120)-RELATED"/>
    <property type="match status" value="1"/>
</dbReference>
<dbReference type="FunFam" id="1.20.1250.20:FF:000082">
    <property type="entry name" value="MFS multidrug transporter, putative"/>
    <property type="match status" value="1"/>
</dbReference>
<proteinExistence type="inferred from homology"/>
<feature type="transmembrane region" description="Helical" evidence="9">
    <location>
        <begin position="477"/>
        <end position="498"/>
    </location>
</feature>
<feature type="domain" description="Major facilitator superfamily (MFS) profile" evidence="10">
    <location>
        <begin position="76"/>
        <end position="502"/>
    </location>
</feature>
<reference evidence="12" key="1">
    <citation type="journal article" date="2023" name="Mol. Phylogenet. Evol.">
        <title>Genome-scale phylogeny and comparative genomics of the fungal order Sordariales.</title>
        <authorList>
            <person name="Hensen N."/>
            <person name="Bonometti L."/>
            <person name="Westerberg I."/>
            <person name="Brannstrom I.O."/>
            <person name="Guillou S."/>
            <person name="Cros-Aarteil S."/>
            <person name="Calhoun S."/>
            <person name="Haridas S."/>
            <person name="Kuo A."/>
            <person name="Mondo S."/>
            <person name="Pangilinan J."/>
            <person name="Riley R."/>
            <person name="LaButti K."/>
            <person name="Andreopoulos B."/>
            <person name="Lipzen A."/>
            <person name="Chen C."/>
            <person name="Yan M."/>
            <person name="Daum C."/>
            <person name="Ng V."/>
            <person name="Clum A."/>
            <person name="Steindorff A."/>
            <person name="Ohm R.A."/>
            <person name="Martin F."/>
            <person name="Silar P."/>
            <person name="Natvig D.O."/>
            <person name="Lalanne C."/>
            <person name="Gautier V."/>
            <person name="Ament-Velasquez S.L."/>
            <person name="Kruys A."/>
            <person name="Hutchinson M.I."/>
            <person name="Powell A.J."/>
            <person name="Barry K."/>
            <person name="Miller A.N."/>
            <person name="Grigoriev I.V."/>
            <person name="Debuchy R."/>
            <person name="Gladieux P."/>
            <person name="Hiltunen Thoren M."/>
            <person name="Johannesson H."/>
        </authorList>
    </citation>
    <scope>NUCLEOTIDE SEQUENCE [LARGE SCALE GENOMIC DNA]</scope>
    <source>
        <strain evidence="12">CBS 284.82</strain>
    </source>
</reference>
<evidence type="ECO:0000256" key="1">
    <source>
        <dbReference type="ARBA" id="ARBA00004141"/>
    </source>
</evidence>
<comment type="subcellular location">
    <subcellularLocation>
        <location evidence="2">Cell membrane</location>
    </subcellularLocation>
    <subcellularLocation>
        <location evidence="1">Membrane</location>
        <topology evidence="1">Multi-pass membrane protein</topology>
    </subcellularLocation>
</comment>
<feature type="compositionally biased region" description="Basic and acidic residues" evidence="8">
    <location>
        <begin position="26"/>
        <end position="39"/>
    </location>
</feature>
<dbReference type="CDD" id="cd17323">
    <property type="entry name" value="MFS_Tpo1_MDR_like"/>
    <property type="match status" value="1"/>
</dbReference>
<dbReference type="AlphaFoldDB" id="A0AAN6P4M0"/>
<evidence type="ECO:0000256" key="9">
    <source>
        <dbReference type="SAM" id="Phobius"/>
    </source>
</evidence>
<dbReference type="InterPro" id="IPR036259">
    <property type="entry name" value="MFS_trans_sf"/>
</dbReference>
<dbReference type="GO" id="GO:0022857">
    <property type="term" value="F:transmembrane transporter activity"/>
    <property type="evidence" value="ECO:0007669"/>
    <property type="project" value="InterPro"/>
</dbReference>
<keyword evidence="7 9" id="KW-0472">Membrane</keyword>
<dbReference type="InterPro" id="IPR020846">
    <property type="entry name" value="MFS_dom"/>
</dbReference>
<keyword evidence="4" id="KW-1003">Cell membrane</keyword>
<dbReference type="PROSITE" id="PS50850">
    <property type="entry name" value="MFS"/>
    <property type="match status" value="1"/>
</dbReference>
<dbReference type="GO" id="GO:0005886">
    <property type="term" value="C:plasma membrane"/>
    <property type="evidence" value="ECO:0007669"/>
    <property type="project" value="UniProtKB-SubCell"/>
</dbReference>
<evidence type="ECO:0000256" key="4">
    <source>
        <dbReference type="ARBA" id="ARBA00022475"/>
    </source>
</evidence>
<gene>
    <name evidence="11" type="ORF">C8A01DRAFT_21225</name>
</gene>
<feature type="transmembrane region" description="Helical" evidence="9">
    <location>
        <begin position="231"/>
        <end position="251"/>
    </location>
</feature>
<keyword evidence="5 9" id="KW-0812">Transmembrane</keyword>
<evidence type="ECO:0000256" key="6">
    <source>
        <dbReference type="ARBA" id="ARBA00022989"/>
    </source>
</evidence>
<keyword evidence="12" id="KW-1185">Reference proteome</keyword>
<feature type="transmembrane region" description="Helical" evidence="9">
    <location>
        <begin position="342"/>
        <end position="361"/>
    </location>
</feature>